<feature type="region of interest" description="Disordered" evidence="2">
    <location>
        <begin position="97"/>
        <end position="161"/>
    </location>
</feature>
<accession>A0ABW3U6L0</accession>
<dbReference type="Proteomes" id="UP001597264">
    <property type="component" value="Unassembled WGS sequence"/>
</dbReference>
<keyword evidence="3" id="KW-0472">Membrane</keyword>
<feature type="transmembrane region" description="Helical" evidence="3">
    <location>
        <begin position="234"/>
        <end position="258"/>
    </location>
</feature>
<evidence type="ECO:0000313" key="5">
    <source>
        <dbReference type="Proteomes" id="UP001597264"/>
    </source>
</evidence>
<sequence length="872" mass="95051">MPGQQKFQIVSTGKTLRAAPPQDVLRQAARAFSVSAGQARKLLLKGWVIKDELTSGQVVQYRTQLQQIGLRVEVYPAGKFDNRVLLSRLEYAQRRRERKLAGGVRPAQAANAGEVTEATAPRTVSQSSAPKAVAPAREVSTSEAEVPPGTQPQSVPVKPNNGKARQQLVSLFDDAGKPAPRNVATETLYLWFGIVFAATVPMLFALLAAVCLYQGGLALWRIPAAIMAGEFGAGTVAGSGVALLLLALFASLFLWPYYRSGRALASEHSPATIPLKQSDAPGLFLLLEVLQEKTGLPLPRQVAVTPGADIAARSAGIRAHLRGEVTLTLGLASARGLSGGESLALIARALCFHRGLPLSLASWLVTEPARRLESMQVVLESEQTPVSDLARNGPAKVLQTLLASSGLALIPIVERLQALHRLVSGRLATRVQGQGDAWAAHIIGSDAFTAFAERWHQLVHADLVTGEINREAQLMGKRLQDYPAAVQWLFENLDQSTRLGIEVAMGEEADIWNPLEPANNERVFQVEEREVSAVLAHQDFSLVKLFADFAELSARISKLGGEEGCRVVENRLLMTASEKSEQAQKVLAEYFNRAIPRDMLPLEGPKNEALQRLDLQETIDWLRERLVELQELEQRRNSLLVQAARIQLGTALIRASSNREPATVDAGKYHLNGFTPAAADESRRDNRARMKECMQQRERVFSMFYQRIEKSLAGLGAGGQEKARKLYRELKAYKALAEPLSAVEGCGDLLSEMVAEVPAERVAPPLVQKYINLAVAQVTKLREAVAGHAEVLGDDLSEALVAFVESTALSESEIPEGGRETADRLQAVGLCCKSAGAVVLERYHHTLASLLRLCLEEERRLNIRPLRLAAFA</sequence>
<evidence type="ECO:0000256" key="2">
    <source>
        <dbReference type="SAM" id="MobiDB-lite"/>
    </source>
</evidence>
<gene>
    <name evidence="4" type="ORF">ACFQ2X_07790</name>
</gene>
<feature type="transmembrane region" description="Helical" evidence="3">
    <location>
        <begin position="188"/>
        <end position="213"/>
    </location>
</feature>
<evidence type="ECO:0000313" key="4">
    <source>
        <dbReference type="EMBL" id="MFD1216493.1"/>
    </source>
</evidence>
<evidence type="ECO:0000256" key="3">
    <source>
        <dbReference type="SAM" id="Phobius"/>
    </source>
</evidence>
<keyword evidence="5" id="KW-1185">Reference proteome</keyword>
<keyword evidence="3" id="KW-1133">Transmembrane helix</keyword>
<keyword evidence="1" id="KW-0175">Coiled coil</keyword>
<organism evidence="4 5">
    <name type="scientific">Microbulbifer celer</name>
    <dbReference type="NCBI Taxonomy" id="435905"/>
    <lineage>
        <taxon>Bacteria</taxon>
        <taxon>Pseudomonadati</taxon>
        <taxon>Pseudomonadota</taxon>
        <taxon>Gammaproteobacteria</taxon>
        <taxon>Cellvibrionales</taxon>
        <taxon>Microbulbiferaceae</taxon>
        <taxon>Microbulbifer</taxon>
    </lineage>
</organism>
<reference evidence="5" key="1">
    <citation type="journal article" date="2019" name="Int. J. Syst. Evol. Microbiol.">
        <title>The Global Catalogue of Microorganisms (GCM) 10K type strain sequencing project: providing services to taxonomists for standard genome sequencing and annotation.</title>
        <authorList>
            <consortium name="The Broad Institute Genomics Platform"/>
            <consortium name="The Broad Institute Genome Sequencing Center for Infectious Disease"/>
            <person name="Wu L."/>
            <person name="Ma J."/>
        </authorList>
    </citation>
    <scope>NUCLEOTIDE SEQUENCE [LARGE SCALE GENOMIC DNA]</scope>
    <source>
        <strain evidence="5">CCUG 54356</strain>
    </source>
</reference>
<dbReference type="EMBL" id="JBHTLR010000007">
    <property type="protein sequence ID" value="MFD1216493.1"/>
    <property type="molecule type" value="Genomic_DNA"/>
</dbReference>
<proteinExistence type="predicted"/>
<evidence type="ECO:0000256" key="1">
    <source>
        <dbReference type="SAM" id="Coils"/>
    </source>
</evidence>
<comment type="caution">
    <text evidence="4">The sequence shown here is derived from an EMBL/GenBank/DDBJ whole genome shotgun (WGS) entry which is preliminary data.</text>
</comment>
<name>A0ABW3U6L0_9GAMM</name>
<dbReference type="RefSeq" id="WP_230438605.1">
    <property type="nucleotide sequence ID" value="NZ_CP087715.1"/>
</dbReference>
<keyword evidence="3" id="KW-0812">Transmembrane</keyword>
<protein>
    <submittedName>
        <fullName evidence="4">Uncharacterized protein</fullName>
    </submittedName>
</protein>
<feature type="coiled-coil region" evidence="1">
    <location>
        <begin position="612"/>
        <end position="642"/>
    </location>
</feature>